<organism evidence="1 2">
    <name type="scientific">Periconia digitata</name>
    <dbReference type="NCBI Taxonomy" id="1303443"/>
    <lineage>
        <taxon>Eukaryota</taxon>
        <taxon>Fungi</taxon>
        <taxon>Dikarya</taxon>
        <taxon>Ascomycota</taxon>
        <taxon>Pezizomycotina</taxon>
        <taxon>Dothideomycetes</taxon>
        <taxon>Pleosporomycetidae</taxon>
        <taxon>Pleosporales</taxon>
        <taxon>Massarineae</taxon>
        <taxon>Periconiaceae</taxon>
        <taxon>Periconia</taxon>
    </lineage>
</organism>
<gene>
    <name evidence="1" type="ORF">PDIGIT_LOCUS5604</name>
</gene>
<reference evidence="1" key="1">
    <citation type="submission" date="2023-01" db="EMBL/GenBank/DDBJ databases">
        <authorList>
            <person name="Van Ghelder C."/>
            <person name="Rancurel C."/>
        </authorList>
    </citation>
    <scope>NUCLEOTIDE SEQUENCE</scope>
    <source>
        <strain evidence="1">CNCM I-4278</strain>
    </source>
</reference>
<keyword evidence="2" id="KW-1185">Reference proteome</keyword>
<dbReference type="EMBL" id="CAOQHR010000003">
    <property type="protein sequence ID" value="CAI6332579.1"/>
    <property type="molecule type" value="Genomic_DNA"/>
</dbReference>
<protein>
    <submittedName>
        <fullName evidence="1">Uncharacterized protein</fullName>
    </submittedName>
</protein>
<evidence type="ECO:0000313" key="1">
    <source>
        <dbReference type="EMBL" id="CAI6332579.1"/>
    </source>
</evidence>
<sequence>MLRSSRLITAMPPSTPSLGASLVSSRRMPFPHGIWLTVPYATHQPGFAPIGFVLHASAMAPALRAT</sequence>
<proteinExistence type="predicted"/>
<evidence type="ECO:0000313" key="2">
    <source>
        <dbReference type="Proteomes" id="UP001152607"/>
    </source>
</evidence>
<comment type="caution">
    <text evidence="1">The sequence shown here is derived from an EMBL/GenBank/DDBJ whole genome shotgun (WGS) entry which is preliminary data.</text>
</comment>
<dbReference type="AlphaFoldDB" id="A0A9W4UC12"/>
<accession>A0A9W4UC12</accession>
<dbReference type="Proteomes" id="UP001152607">
    <property type="component" value="Unassembled WGS sequence"/>
</dbReference>
<name>A0A9W4UC12_9PLEO</name>